<dbReference type="PANTHER" id="PTHR37299">
    <property type="entry name" value="TRANSCRIPTIONAL REGULATOR-RELATED"/>
    <property type="match status" value="1"/>
</dbReference>
<dbReference type="InterPro" id="IPR007492">
    <property type="entry name" value="LytTR_DNA-bd_dom"/>
</dbReference>
<dbReference type="GO" id="GO:0003677">
    <property type="term" value="F:DNA binding"/>
    <property type="evidence" value="ECO:0007669"/>
    <property type="project" value="InterPro"/>
</dbReference>
<dbReference type="InterPro" id="IPR046947">
    <property type="entry name" value="LytR-like"/>
</dbReference>
<gene>
    <name evidence="2" type="ORF">IAB74_00940</name>
</gene>
<dbReference type="SMART" id="SM00850">
    <property type="entry name" value="LytTR"/>
    <property type="match status" value="1"/>
</dbReference>
<organism evidence="2 3">
    <name type="scientific">Candidatus Faecousia excrementigallinarum</name>
    <dbReference type="NCBI Taxonomy" id="2840806"/>
    <lineage>
        <taxon>Bacteria</taxon>
        <taxon>Bacillati</taxon>
        <taxon>Bacillota</taxon>
        <taxon>Clostridia</taxon>
        <taxon>Eubacteriales</taxon>
        <taxon>Oscillospiraceae</taxon>
        <taxon>Faecousia</taxon>
    </lineage>
</organism>
<dbReference type="AlphaFoldDB" id="A0A9D0Z0I5"/>
<comment type="caution">
    <text evidence="2">The sequence shown here is derived from an EMBL/GenBank/DDBJ whole genome shotgun (WGS) entry which is preliminary data.</text>
</comment>
<dbReference type="Gene3D" id="2.40.50.1020">
    <property type="entry name" value="LytTr DNA-binding domain"/>
    <property type="match status" value="1"/>
</dbReference>
<name>A0A9D0Z0I5_9FIRM</name>
<dbReference type="PROSITE" id="PS50930">
    <property type="entry name" value="HTH_LYTTR"/>
    <property type="match status" value="1"/>
</dbReference>
<protein>
    <submittedName>
        <fullName evidence="2">LytTR family transcriptional regulator</fullName>
    </submittedName>
</protein>
<sequence length="145" mass="17014">MKITMEPADLPEVEIIIRGNVTDPQILSVLQFLNQKENRSKLMVFAEEEQVILDYSDIVFIETSANKILVYTKSDTYEARQKLYELKEQLPSRNFAQINKSVLVNINCVRSIQAEFSGNYRLKLKNRKESLTISRKYFKEFKDKI</sequence>
<dbReference type="GO" id="GO:0000156">
    <property type="term" value="F:phosphorelay response regulator activity"/>
    <property type="evidence" value="ECO:0007669"/>
    <property type="project" value="InterPro"/>
</dbReference>
<dbReference type="PANTHER" id="PTHR37299:SF4">
    <property type="entry name" value="TRANSCRIPTIONAL REGULATOR"/>
    <property type="match status" value="1"/>
</dbReference>
<feature type="domain" description="HTH LytTR-type" evidence="1">
    <location>
        <begin position="42"/>
        <end position="145"/>
    </location>
</feature>
<accession>A0A9D0Z0I5</accession>
<evidence type="ECO:0000313" key="2">
    <source>
        <dbReference type="EMBL" id="HIQ67061.1"/>
    </source>
</evidence>
<dbReference type="Proteomes" id="UP000886796">
    <property type="component" value="Unassembled WGS sequence"/>
</dbReference>
<dbReference type="Pfam" id="PF04397">
    <property type="entry name" value="LytTR"/>
    <property type="match status" value="1"/>
</dbReference>
<evidence type="ECO:0000259" key="1">
    <source>
        <dbReference type="PROSITE" id="PS50930"/>
    </source>
</evidence>
<dbReference type="EMBL" id="DVFK01000012">
    <property type="protein sequence ID" value="HIQ67061.1"/>
    <property type="molecule type" value="Genomic_DNA"/>
</dbReference>
<evidence type="ECO:0000313" key="3">
    <source>
        <dbReference type="Proteomes" id="UP000886796"/>
    </source>
</evidence>
<proteinExistence type="predicted"/>
<reference evidence="2" key="2">
    <citation type="journal article" date="2021" name="PeerJ">
        <title>Extensive microbial diversity within the chicken gut microbiome revealed by metagenomics and culture.</title>
        <authorList>
            <person name="Gilroy R."/>
            <person name="Ravi A."/>
            <person name="Getino M."/>
            <person name="Pursley I."/>
            <person name="Horton D.L."/>
            <person name="Alikhan N.F."/>
            <person name="Baker D."/>
            <person name="Gharbi K."/>
            <person name="Hall N."/>
            <person name="Watson M."/>
            <person name="Adriaenssens E.M."/>
            <person name="Foster-Nyarko E."/>
            <person name="Jarju S."/>
            <person name="Secka A."/>
            <person name="Antonio M."/>
            <person name="Oren A."/>
            <person name="Chaudhuri R.R."/>
            <person name="La Ragione R."/>
            <person name="Hildebrand F."/>
            <person name="Pallen M.J."/>
        </authorList>
    </citation>
    <scope>NUCLEOTIDE SEQUENCE</scope>
    <source>
        <strain evidence="2">13361</strain>
    </source>
</reference>
<reference evidence="2" key="1">
    <citation type="submission" date="2020-10" db="EMBL/GenBank/DDBJ databases">
        <authorList>
            <person name="Gilroy R."/>
        </authorList>
    </citation>
    <scope>NUCLEOTIDE SEQUENCE</scope>
    <source>
        <strain evidence="2">13361</strain>
    </source>
</reference>